<dbReference type="RefSeq" id="WP_040274334.1">
    <property type="nucleotide sequence ID" value="NZ_JROO01000029.1"/>
</dbReference>
<gene>
    <name evidence="1" type="ORF">LP52_15275</name>
</gene>
<reference evidence="2" key="1">
    <citation type="journal article" date="2015" name="Chem. Biol.">
        <title>Structure, bioactivity, and resistance mechanism of streptomonomicin, an unusual lasso Peptide from an understudied halophilic actinomycete.</title>
        <authorList>
            <person name="Metelev M."/>
            <person name="Tietz J.I."/>
            <person name="Melby J.O."/>
            <person name="Blair P.M."/>
            <person name="Zhu L."/>
            <person name="Livnat I."/>
            <person name="Severinov K."/>
            <person name="Mitchell D.A."/>
        </authorList>
    </citation>
    <scope>NUCLEOTIDE SEQUENCE [LARGE SCALE GENOMIC DNA]</scope>
    <source>
        <strain evidence="2">YIM 90003</strain>
    </source>
</reference>
<dbReference type="OrthoDB" id="3438835at2"/>
<dbReference type="Proteomes" id="UP000031675">
    <property type="component" value="Unassembled WGS sequence"/>
</dbReference>
<evidence type="ECO:0000313" key="1">
    <source>
        <dbReference type="EMBL" id="KIH98064.1"/>
    </source>
</evidence>
<keyword evidence="2" id="KW-1185">Reference proteome</keyword>
<sequence length="176" mass="19418">MPYENAPSEPFTRQQVVAVPDHRMLSLHGGSGYRDGSSAVIKRSISAGAAADEHWMVLQCGNATVKVRIDVTVWSTQPSGEPGNGAEQEHSFTVAFPEGVLYVDQGTIGIAAEIPLPRAGSYHLRVQGWNHHAVMREAQDIELQAADEDWDLDRMGEELEKLDGKERYAVDLWPTH</sequence>
<proteinExistence type="predicted"/>
<name>A0A0C2FFP4_9ACTN</name>
<comment type="caution">
    <text evidence="1">The sequence shown here is derived from an EMBL/GenBank/DDBJ whole genome shotgun (WGS) entry which is preliminary data.</text>
</comment>
<organism evidence="1 2">
    <name type="scientific">Streptomonospora alba</name>
    <dbReference type="NCBI Taxonomy" id="183763"/>
    <lineage>
        <taxon>Bacteria</taxon>
        <taxon>Bacillati</taxon>
        <taxon>Actinomycetota</taxon>
        <taxon>Actinomycetes</taxon>
        <taxon>Streptosporangiales</taxon>
        <taxon>Nocardiopsidaceae</taxon>
        <taxon>Streptomonospora</taxon>
    </lineage>
</organism>
<dbReference type="AlphaFoldDB" id="A0A0C2FFP4"/>
<dbReference type="EMBL" id="JROO01000029">
    <property type="protein sequence ID" value="KIH98064.1"/>
    <property type="molecule type" value="Genomic_DNA"/>
</dbReference>
<protein>
    <submittedName>
        <fullName evidence="1">Uncharacterized protein</fullName>
    </submittedName>
</protein>
<accession>A0A0C2FFP4</accession>
<evidence type="ECO:0000313" key="2">
    <source>
        <dbReference type="Proteomes" id="UP000031675"/>
    </source>
</evidence>